<organism evidence="1">
    <name type="scientific">Phage sp. ctesc4</name>
    <dbReference type="NCBI Taxonomy" id="2828008"/>
    <lineage>
        <taxon>Viruses</taxon>
    </lineage>
</organism>
<protein>
    <submittedName>
        <fullName evidence="1">Uncharacterized protein</fullName>
    </submittedName>
</protein>
<proteinExistence type="predicted"/>
<evidence type="ECO:0000313" key="1">
    <source>
        <dbReference type="EMBL" id="DAF61065.1"/>
    </source>
</evidence>
<name>A0A8S5TCR4_9VIRU</name>
<reference evidence="1" key="1">
    <citation type="journal article" date="2021" name="Proc. Natl. Acad. Sci. U.S.A.">
        <title>A Catalog of Tens of Thousands of Viruses from Human Metagenomes Reveals Hidden Associations with Chronic Diseases.</title>
        <authorList>
            <person name="Tisza M.J."/>
            <person name="Buck C.B."/>
        </authorList>
    </citation>
    <scope>NUCLEOTIDE SEQUENCE</scope>
    <source>
        <strain evidence="1">Ctesc4</strain>
    </source>
</reference>
<accession>A0A8S5TCR4</accession>
<dbReference type="EMBL" id="BK032802">
    <property type="protein sequence ID" value="DAF61065.1"/>
    <property type="molecule type" value="Genomic_DNA"/>
</dbReference>
<sequence>MAVLSGWVNSVTGLPCFKVEGRGKLETAGGRVVFENTNGGVAYVSDIFAPPGVAVTYKFAGKQVALTRAVKCREGGALFTSVDGVQVAVDFYEGPTDDWTSDTGVSEFSNGVVRFGTARREGGCRVWLESSPELIKSFMQVLESRGLVSVALDRPALGVPQVRCVLISKVTVLRVDTQGVHRVDIEWVEKPFPVLQLSAFSGGFAGGAATWNEATRLGYKWTAGWSYETLVNRLGGAL</sequence>